<keyword evidence="3" id="KW-1185">Reference proteome</keyword>
<evidence type="ECO:0000313" key="2">
    <source>
        <dbReference type="EMBL" id="EKV30890.1"/>
    </source>
</evidence>
<dbReference type="Gene3D" id="3.40.50.1820">
    <property type="entry name" value="alpha/beta hydrolase"/>
    <property type="match status" value="1"/>
</dbReference>
<dbReference type="AlphaFoldDB" id="K9GY05"/>
<dbReference type="OrthoDB" id="7165362at2"/>
<reference evidence="2 3" key="1">
    <citation type="journal article" date="2013" name="Genome Announc.">
        <title>Draft Genome Sequence of an Alphaproteobacterium, Caenispirillum salinarum AK4(T), Isolated from a Solar Saltern.</title>
        <authorList>
            <person name="Khatri I."/>
            <person name="Singh A."/>
            <person name="Korpole S."/>
            <person name="Pinnaka A.K."/>
            <person name="Subramanian S."/>
        </authorList>
    </citation>
    <scope>NUCLEOTIDE SEQUENCE [LARGE SCALE GENOMIC DNA]</scope>
    <source>
        <strain evidence="2 3">AK4</strain>
    </source>
</reference>
<name>K9GY05_9PROT</name>
<dbReference type="eggNOG" id="COG2267">
    <property type="taxonomic scope" value="Bacteria"/>
</dbReference>
<accession>K9GY05</accession>
<proteinExistence type="predicted"/>
<feature type="domain" description="AB hydrolase-1" evidence="1">
    <location>
        <begin position="4"/>
        <end position="199"/>
    </location>
</feature>
<dbReference type="STRING" id="1238182.C882_4227"/>
<dbReference type="SUPFAM" id="SSF53474">
    <property type="entry name" value="alpha/beta-Hydrolases"/>
    <property type="match status" value="1"/>
</dbReference>
<dbReference type="RefSeq" id="WP_009540335.1">
    <property type="nucleotide sequence ID" value="NZ_ANHY01000007.1"/>
</dbReference>
<gene>
    <name evidence="2" type="ORF">C882_4227</name>
</gene>
<dbReference type="InterPro" id="IPR029058">
    <property type="entry name" value="AB_hydrolase_fold"/>
</dbReference>
<sequence length="208" mass="22023">MTSILLVHGWGFDAATWDAVRARLPADAVVHTVEFGFLGAAPRLDVPEAVDVAVGHSMGLLWLLTERPCRWDRLVSVNGFPRFAAAPDFPEGVPPRMVERMRRRLETTPKAVLDEFRARCGAGPAGAAPHSERLARGLDLLRDGDGRPAPAGTVALAGDADPIVPPAMARAAFSFDGVGMVAGGGHLLPLSHPAEVAAVILEARPVHE</sequence>
<dbReference type="Pfam" id="PF12697">
    <property type="entry name" value="Abhydrolase_6"/>
    <property type="match status" value="1"/>
</dbReference>
<dbReference type="Proteomes" id="UP000009881">
    <property type="component" value="Unassembled WGS sequence"/>
</dbReference>
<protein>
    <submittedName>
        <fullName evidence="2">Biotin synthesis protein BioH</fullName>
    </submittedName>
</protein>
<evidence type="ECO:0000313" key="3">
    <source>
        <dbReference type="Proteomes" id="UP000009881"/>
    </source>
</evidence>
<dbReference type="EMBL" id="ANHY01000007">
    <property type="protein sequence ID" value="EKV30890.1"/>
    <property type="molecule type" value="Genomic_DNA"/>
</dbReference>
<dbReference type="InterPro" id="IPR000073">
    <property type="entry name" value="AB_hydrolase_1"/>
</dbReference>
<organism evidence="2 3">
    <name type="scientific">Caenispirillum salinarum AK4</name>
    <dbReference type="NCBI Taxonomy" id="1238182"/>
    <lineage>
        <taxon>Bacteria</taxon>
        <taxon>Pseudomonadati</taxon>
        <taxon>Pseudomonadota</taxon>
        <taxon>Alphaproteobacteria</taxon>
        <taxon>Rhodospirillales</taxon>
        <taxon>Novispirillaceae</taxon>
        <taxon>Caenispirillum</taxon>
    </lineage>
</organism>
<evidence type="ECO:0000259" key="1">
    <source>
        <dbReference type="Pfam" id="PF12697"/>
    </source>
</evidence>
<comment type="caution">
    <text evidence="2">The sequence shown here is derived from an EMBL/GenBank/DDBJ whole genome shotgun (WGS) entry which is preliminary data.</text>
</comment>